<dbReference type="InterPro" id="IPR043764">
    <property type="entry name" value="DUF5710"/>
</dbReference>
<dbReference type="Pfam" id="PF19474">
    <property type="entry name" value="DUF6011"/>
    <property type="match status" value="1"/>
</dbReference>
<evidence type="ECO:0000259" key="1">
    <source>
        <dbReference type="Pfam" id="PF18974"/>
    </source>
</evidence>
<gene>
    <name evidence="2" type="ORF">GMA2_99</name>
</gene>
<organism evidence="2 3">
    <name type="scientific">Gordonia phage GMA2</name>
    <dbReference type="NCBI Taxonomy" id="1647283"/>
    <lineage>
        <taxon>Viruses</taxon>
        <taxon>Duplodnaviria</taxon>
        <taxon>Heunggongvirae</taxon>
        <taxon>Uroviricota</taxon>
        <taxon>Caudoviricetes</taxon>
        <taxon>Gimaduovirus</taxon>
        <taxon>Gimaduovirus GMA2</taxon>
    </lineage>
</organism>
<protein>
    <recommendedName>
        <fullName evidence="1">DUF5710 domain-containing protein</fullName>
    </recommendedName>
</protein>
<reference evidence="2 3" key="1">
    <citation type="journal article" date="2015" name="PLoS ONE">
        <title>Lysis to Kill: Evaluation of the Lytic Abilities, and Genomics of Nine Bacteriophages Infective for Gordonia spp. and Their Potential Use in Activated Sludge Foam Biocontrol.</title>
        <authorList>
            <person name="Dyson Z.A."/>
            <person name="Tucci J."/>
            <person name="Seviour R.J."/>
            <person name="Petrovski S."/>
        </authorList>
    </citation>
    <scope>NUCLEOTIDE SEQUENCE [LARGE SCALE GENOMIC DNA]</scope>
</reference>
<dbReference type="InterPro" id="IPR046053">
    <property type="entry name" value="DUF6011"/>
</dbReference>
<accession>A0A0K0N7B5</accession>
<keyword evidence="3" id="KW-1185">Reference proteome</keyword>
<evidence type="ECO:0000313" key="2">
    <source>
        <dbReference type="EMBL" id="AKJ72637.1"/>
    </source>
</evidence>
<dbReference type="Pfam" id="PF18974">
    <property type="entry name" value="DUF5710"/>
    <property type="match status" value="1"/>
</dbReference>
<name>A0A0K0N7B5_9CAUD</name>
<feature type="domain" description="DUF5710" evidence="1">
    <location>
        <begin position="107"/>
        <end position="150"/>
    </location>
</feature>
<proteinExistence type="predicted"/>
<dbReference type="EMBL" id="KR063281">
    <property type="protein sequence ID" value="AKJ72637.1"/>
    <property type="molecule type" value="Genomic_DNA"/>
</dbReference>
<evidence type="ECO:0000313" key="3">
    <source>
        <dbReference type="Proteomes" id="UP000221359"/>
    </source>
</evidence>
<sequence>MTDTLTTEKPYIEISKPGQMYSARIHAAGCADIRKDRKRGYTDTYEFGHSNMQDYVEDTFGDVASDHEKPNTEAWTRECFQQASEITVCACAIKTGFTRTRKEAAQRVDIFVSYDEKDEAKALGARWDADKRTWYMPNGIPSGFPEKWLKPSEKAELVKFEIESIPDGFYVEDETIIKIITSPNSGRQYGKQLVSASWCYAPGLVKKVQQGLAIPLTLDKAKELGQLYGRCVMCGATLTDESSIAAGIGPICATKF</sequence>
<dbReference type="Proteomes" id="UP000221359">
    <property type="component" value="Segment"/>
</dbReference>